<comment type="caution">
    <text evidence="2">The sequence shown here is derived from an EMBL/GenBank/DDBJ whole genome shotgun (WGS) entry which is preliminary data.</text>
</comment>
<keyword evidence="1" id="KW-0812">Transmembrane</keyword>
<organism evidence="2 3">
    <name type="scientific">Ambrosia artemisiifolia</name>
    <name type="common">Common ragweed</name>
    <dbReference type="NCBI Taxonomy" id="4212"/>
    <lineage>
        <taxon>Eukaryota</taxon>
        <taxon>Viridiplantae</taxon>
        <taxon>Streptophyta</taxon>
        <taxon>Embryophyta</taxon>
        <taxon>Tracheophyta</taxon>
        <taxon>Spermatophyta</taxon>
        <taxon>Magnoliopsida</taxon>
        <taxon>eudicotyledons</taxon>
        <taxon>Gunneridae</taxon>
        <taxon>Pentapetalae</taxon>
        <taxon>asterids</taxon>
        <taxon>campanulids</taxon>
        <taxon>Asterales</taxon>
        <taxon>Asteraceae</taxon>
        <taxon>Asteroideae</taxon>
        <taxon>Heliantheae alliance</taxon>
        <taxon>Heliantheae</taxon>
        <taxon>Ambrosia</taxon>
    </lineage>
</organism>
<accession>A0AAD5BNF4</accession>
<gene>
    <name evidence="2" type="ORF">M8C21_014187</name>
</gene>
<feature type="transmembrane region" description="Helical" evidence="1">
    <location>
        <begin position="79"/>
        <end position="101"/>
    </location>
</feature>
<name>A0AAD5BNF4_AMBAR</name>
<sequence length="103" mass="11631">FYSFSCERQFATFYCLQVGEHLSIITATNLTIRLRSFFAQIDSASEDASPALDANDLFSELKEKTVENKPKVIIYKGGAVVEIWIFSILIGVVNFMPISVIRF</sequence>
<evidence type="ECO:0000313" key="2">
    <source>
        <dbReference type="EMBL" id="KAI7726633.1"/>
    </source>
</evidence>
<keyword evidence="3" id="KW-1185">Reference proteome</keyword>
<dbReference type="AlphaFoldDB" id="A0AAD5BNF4"/>
<dbReference type="EMBL" id="JAMZMK010011624">
    <property type="protein sequence ID" value="KAI7726633.1"/>
    <property type="molecule type" value="Genomic_DNA"/>
</dbReference>
<keyword evidence="1" id="KW-0472">Membrane</keyword>
<proteinExistence type="predicted"/>
<evidence type="ECO:0000313" key="3">
    <source>
        <dbReference type="Proteomes" id="UP001206925"/>
    </source>
</evidence>
<evidence type="ECO:0000256" key="1">
    <source>
        <dbReference type="SAM" id="Phobius"/>
    </source>
</evidence>
<reference evidence="2" key="1">
    <citation type="submission" date="2022-06" db="EMBL/GenBank/DDBJ databases">
        <title>Uncovering the hologenomic basis of an extraordinary plant invasion.</title>
        <authorList>
            <person name="Bieker V.C."/>
            <person name="Martin M.D."/>
            <person name="Gilbert T."/>
            <person name="Hodgins K."/>
            <person name="Battlay P."/>
            <person name="Petersen B."/>
            <person name="Wilson J."/>
        </authorList>
    </citation>
    <scope>NUCLEOTIDE SEQUENCE</scope>
    <source>
        <strain evidence="2">AA19_3_7</strain>
        <tissue evidence="2">Leaf</tissue>
    </source>
</reference>
<protein>
    <submittedName>
        <fullName evidence="2">Uncharacterized protein</fullName>
    </submittedName>
</protein>
<dbReference type="Proteomes" id="UP001206925">
    <property type="component" value="Unassembled WGS sequence"/>
</dbReference>
<feature type="non-terminal residue" evidence="2">
    <location>
        <position position="1"/>
    </location>
</feature>
<keyword evidence="1" id="KW-1133">Transmembrane helix</keyword>